<proteinExistence type="predicted"/>
<accession>A0A3B4UPA7</accession>
<name>A0A3B4UPA7_SERDU</name>
<reference evidence="1" key="2">
    <citation type="submission" date="2025-09" db="UniProtKB">
        <authorList>
            <consortium name="Ensembl"/>
        </authorList>
    </citation>
    <scope>IDENTIFICATION</scope>
</reference>
<dbReference type="Proteomes" id="UP000261420">
    <property type="component" value="Unplaced"/>
</dbReference>
<dbReference type="AlphaFoldDB" id="A0A3B4UPA7"/>
<evidence type="ECO:0000313" key="2">
    <source>
        <dbReference type="Proteomes" id="UP000261420"/>
    </source>
</evidence>
<organism evidence="1 2">
    <name type="scientific">Seriola dumerili</name>
    <name type="common">Greater amberjack</name>
    <name type="synonym">Caranx dumerili</name>
    <dbReference type="NCBI Taxonomy" id="41447"/>
    <lineage>
        <taxon>Eukaryota</taxon>
        <taxon>Metazoa</taxon>
        <taxon>Chordata</taxon>
        <taxon>Craniata</taxon>
        <taxon>Vertebrata</taxon>
        <taxon>Euteleostomi</taxon>
        <taxon>Actinopterygii</taxon>
        <taxon>Neopterygii</taxon>
        <taxon>Teleostei</taxon>
        <taxon>Neoteleostei</taxon>
        <taxon>Acanthomorphata</taxon>
        <taxon>Carangaria</taxon>
        <taxon>Carangiformes</taxon>
        <taxon>Carangidae</taxon>
        <taxon>Seriola</taxon>
    </lineage>
</organism>
<sequence>MKVALISCKCVYEFTGFDYRLQPCLCVCVFVRSCLNRCQYRAISTASQLQSFLTENIQPIKTISQHYGFQSDARCLYFNPPTHLLLLSLCLGPV</sequence>
<protein>
    <submittedName>
        <fullName evidence="1">Uncharacterized protein</fullName>
    </submittedName>
</protein>
<keyword evidence="2" id="KW-1185">Reference proteome</keyword>
<evidence type="ECO:0000313" key="1">
    <source>
        <dbReference type="Ensembl" id="ENSSDUP00000020309.1"/>
    </source>
</evidence>
<reference evidence="1" key="1">
    <citation type="submission" date="2025-08" db="UniProtKB">
        <authorList>
            <consortium name="Ensembl"/>
        </authorList>
    </citation>
    <scope>IDENTIFICATION</scope>
</reference>
<dbReference type="Ensembl" id="ENSSDUT00000020671.1">
    <property type="protein sequence ID" value="ENSSDUP00000020309.1"/>
    <property type="gene ID" value="ENSSDUG00000014774.1"/>
</dbReference>